<sequence>MIEFLLLVLYGTNTACGLYIIHRHRQYFYERFQKGVVSVFMLAMLFFLLAYTFNMLIVLLFRLAELLGVDMATWLTWLNCSWAIAQFGTTGGIIILAILTRSGKYDQFIYLKKIDRKEELHADNNSGEK</sequence>
<name>A0A1R0X2X5_9BACL</name>
<evidence type="ECO:0000313" key="1">
    <source>
        <dbReference type="EMBL" id="OMD27661.1"/>
    </source>
</evidence>
<protein>
    <submittedName>
        <fullName evidence="1">Uncharacterized protein</fullName>
    </submittedName>
</protein>
<dbReference type="AlphaFoldDB" id="A0A1R0X2X5"/>
<dbReference type="EMBL" id="MKQP01000035">
    <property type="protein sequence ID" value="OMD27661.1"/>
    <property type="molecule type" value="Genomic_DNA"/>
</dbReference>
<dbReference type="Proteomes" id="UP000187465">
    <property type="component" value="Unassembled WGS sequence"/>
</dbReference>
<accession>A0A1R0X2X5</accession>
<proteinExistence type="predicted"/>
<organism evidence="1 2">
    <name type="scientific">Paenibacillus odorifer</name>
    <dbReference type="NCBI Taxonomy" id="189426"/>
    <lineage>
        <taxon>Bacteria</taxon>
        <taxon>Bacillati</taxon>
        <taxon>Bacillota</taxon>
        <taxon>Bacilli</taxon>
        <taxon>Bacillales</taxon>
        <taxon>Paenibacillaceae</taxon>
        <taxon>Paenibacillus</taxon>
    </lineage>
</organism>
<evidence type="ECO:0000313" key="2">
    <source>
        <dbReference type="Proteomes" id="UP000187465"/>
    </source>
</evidence>
<gene>
    <name evidence="1" type="ORF">BJP51_24390</name>
</gene>
<dbReference type="RefSeq" id="WP_036681275.1">
    <property type="nucleotide sequence ID" value="NZ_MKQK01000067.1"/>
</dbReference>
<reference evidence="1 2" key="1">
    <citation type="submission" date="2016-10" db="EMBL/GenBank/DDBJ databases">
        <title>Paenibacillus species isolates.</title>
        <authorList>
            <person name="Beno S.M."/>
        </authorList>
    </citation>
    <scope>NUCLEOTIDE SEQUENCE [LARGE SCALE GENOMIC DNA]</scope>
    <source>
        <strain evidence="1 2">FSL H7-0604</strain>
    </source>
</reference>
<comment type="caution">
    <text evidence="1">The sequence shown here is derived from an EMBL/GenBank/DDBJ whole genome shotgun (WGS) entry which is preliminary data.</text>
</comment>